<reference evidence="2" key="1">
    <citation type="journal article" date="2020" name="Stud. Mycol.">
        <title>101 Dothideomycetes genomes: a test case for predicting lifestyles and emergence of pathogens.</title>
        <authorList>
            <person name="Haridas S."/>
            <person name="Albert R."/>
            <person name="Binder M."/>
            <person name="Bloem J."/>
            <person name="Labutti K."/>
            <person name="Salamov A."/>
            <person name="Andreopoulos B."/>
            <person name="Baker S."/>
            <person name="Barry K."/>
            <person name="Bills G."/>
            <person name="Bluhm B."/>
            <person name="Cannon C."/>
            <person name="Castanera R."/>
            <person name="Culley D."/>
            <person name="Daum C."/>
            <person name="Ezra D."/>
            <person name="Gonzalez J."/>
            <person name="Henrissat B."/>
            <person name="Kuo A."/>
            <person name="Liang C."/>
            <person name="Lipzen A."/>
            <person name="Lutzoni F."/>
            <person name="Magnuson J."/>
            <person name="Mondo S."/>
            <person name="Nolan M."/>
            <person name="Ohm R."/>
            <person name="Pangilinan J."/>
            <person name="Park H.-J."/>
            <person name="Ramirez L."/>
            <person name="Alfaro M."/>
            <person name="Sun H."/>
            <person name="Tritt A."/>
            <person name="Yoshinaga Y."/>
            <person name="Zwiers L.-H."/>
            <person name="Turgeon B."/>
            <person name="Goodwin S."/>
            <person name="Spatafora J."/>
            <person name="Crous P."/>
            <person name="Grigoriev I."/>
        </authorList>
    </citation>
    <scope>NUCLEOTIDE SEQUENCE</scope>
    <source>
        <strain evidence="2">CBS 133067</strain>
    </source>
</reference>
<dbReference type="PANTHER" id="PTHR47791:SF2">
    <property type="entry name" value="ENDO MANNANASE, GH76 FAMILY (EUROFUNG)"/>
    <property type="match status" value="1"/>
</dbReference>
<evidence type="ECO:0000256" key="1">
    <source>
        <dbReference type="SAM" id="MobiDB-lite"/>
    </source>
</evidence>
<feature type="region of interest" description="Disordered" evidence="1">
    <location>
        <begin position="521"/>
        <end position="574"/>
    </location>
</feature>
<dbReference type="Proteomes" id="UP000799772">
    <property type="component" value="Unassembled WGS sequence"/>
</dbReference>
<dbReference type="OrthoDB" id="4104179at2759"/>
<dbReference type="AlphaFoldDB" id="A0A9P4I2A6"/>
<dbReference type="InterPro" id="IPR005198">
    <property type="entry name" value="Glyco_hydro_76"/>
</dbReference>
<protein>
    <submittedName>
        <fullName evidence="2">Six-hairpin glycosidase</fullName>
    </submittedName>
</protein>
<comment type="caution">
    <text evidence="2">The sequence shown here is derived from an EMBL/GenBank/DDBJ whole genome shotgun (WGS) entry which is preliminary data.</text>
</comment>
<accession>A0A9P4I2A6</accession>
<keyword evidence="3" id="KW-1185">Reference proteome</keyword>
<organism evidence="2 3">
    <name type="scientific">Rhizodiscina lignyota</name>
    <dbReference type="NCBI Taxonomy" id="1504668"/>
    <lineage>
        <taxon>Eukaryota</taxon>
        <taxon>Fungi</taxon>
        <taxon>Dikarya</taxon>
        <taxon>Ascomycota</taxon>
        <taxon>Pezizomycotina</taxon>
        <taxon>Dothideomycetes</taxon>
        <taxon>Pleosporomycetidae</taxon>
        <taxon>Aulographales</taxon>
        <taxon>Rhizodiscinaceae</taxon>
        <taxon>Rhizodiscina</taxon>
    </lineage>
</organism>
<dbReference type="PANTHER" id="PTHR47791">
    <property type="entry name" value="MEIOTICALLY UP-REGULATED GENE 191 PROTEIN"/>
    <property type="match status" value="1"/>
</dbReference>
<keyword evidence="2" id="KW-0378">Hydrolase</keyword>
<dbReference type="Pfam" id="PF03663">
    <property type="entry name" value="Glyco_hydro_76"/>
    <property type="match status" value="1"/>
</dbReference>
<dbReference type="GO" id="GO:0016798">
    <property type="term" value="F:hydrolase activity, acting on glycosyl bonds"/>
    <property type="evidence" value="ECO:0007669"/>
    <property type="project" value="UniProtKB-KW"/>
</dbReference>
<evidence type="ECO:0000313" key="2">
    <source>
        <dbReference type="EMBL" id="KAF2093711.1"/>
    </source>
</evidence>
<dbReference type="EMBL" id="ML978137">
    <property type="protein sequence ID" value="KAF2093711.1"/>
    <property type="molecule type" value="Genomic_DNA"/>
</dbReference>
<dbReference type="Gene3D" id="1.50.10.20">
    <property type="match status" value="1"/>
</dbReference>
<keyword evidence="2" id="KW-0326">Glycosidase</keyword>
<evidence type="ECO:0000313" key="3">
    <source>
        <dbReference type="Proteomes" id="UP000799772"/>
    </source>
</evidence>
<dbReference type="GO" id="GO:0005975">
    <property type="term" value="P:carbohydrate metabolic process"/>
    <property type="evidence" value="ECO:0007669"/>
    <property type="project" value="InterPro"/>
</dbReference>
<dbReference type="InterPro" id="IPR008928">
    <property type="entry name" value="6-hairpin_glycosidase_sf"/>
</dbReference>
<proteinExistence type="predicted"/>
<dbReference type="SUPFAM" id="SSF48208">
    <property type="entry name" value="Six-hairpin glycosidases"/>
    <property type="match status" value="1"/>
</dbReference>
<sequence>MRFLSPSVLSLHLLPHRGGVSQDVFEHHDEETPSDLPFTALEDLHYALETMQTRYFELWLGTWPESIDWTGAVMGTYISAALNSLTRSLGYSLPATSPQSFEDLHIKAVAEKWRIENEINRYFTHGIGYYFGENAFAIRMQAFDDMLWVVLGWLEAIKFVQVHAQTHYDWENLGQETEERGSDRWYGEQFLPAFAHRARIFYDLAKHGWDTQLCGGGMLWNPHMLPYKNAITNELYIAASAGMYLYFPGDNISSPFSEPQKPPPGAFDQVAVNLTLEEEEELLVKILPYDRTFLRAAVEAYDWLKRSNMTNDQGLYVDGFHIKNYGVNDTIGTGECDERSEEVYTYNQGVLLSGLRALWEATGNISYLTDGHQLVRNVIAATGWRLYHEPHLPPGWEGRWKWYGLGRAGVLEDSCDASGSCTQDSQTFKGIFFHHLTLFCEPLPDRAKMPGKTYGGSKETRMLHRQSCAEYAPWVVRNARAAMRTRDERGRFGMWWAADVGADEGWNWRDVEPLSERVPKGVVGESEDTRHSMTHGTGTTWDGFPHRRADPSLPAENESSDPNDRGRGRTVETQGGGVAVLRAMWELVIMYQKDS</sequence>
<dbReference type="InterPro" id="IPR053169">
    <property type="entry name" value="MUG_Protein"/>
</dbReference>
<gene>
    <name evidence="2" type="ORF">NA57DRAFT_69101</name>
</gene>
<name>A0A9P4I2A6_9PEZI</name>